<feature type="compositionally biased region" description="Polar residues" evidence="1">
    <location>
        <begin position="673"/>
        <end position="700"/>
    </location>
</feature>
<feature type="compositionally biased region" description="Basic residues" evidence="1">
    <location>
        <begin position="2111"/>
        <end position="2120"/>
    </location>
</feature>
<feature type="compositionally biased region" description="Polar residues" evidence="1">
    <location>
        <begin position="734"/>
        <end position="744"/>
    </location>
</feature>
<protein>
    <submittedName>
        <fullName evidence="3">HDR048Wp</fullName>
    </submittedName>
</protein>
<name>A0A120K287_9SACH</name>
<feature type="region of interest" description="Disordered" evidence="1">
    <location>
        <begin position="1360"/>
        <end position="1446"/>
    </location>
</feature>
<dbReference type="RefSeq" id="XP_017987786.1">
    <property type="nucleotide sequence ID" value="XM_018132297.1"/>
</dbReference>
<feature type="compositionally biased region" description="Polar residues" evidence="1">
    <location>
        <begin position="1810"/>
        <end position="1829"/>
    </location>
</feature>
<accession>A0A120K287</accession>
<dbReference type="InterPro" id="IPR000073">
    <property type="entry name" value="AB_hydrolase_1"/>
</dbReference>
<feature type="region of interest" description="Disordered" evidence="1">
    <location>
        <begin position="431"/>
        <end position="470"/>
    </location>
</feature>
<feature type="compositionally biased region" description="Polar residues" evidence="1">
    <location>
        <begin position="1556"/>
        <end position="1575"/>
    </location>
</feature>
<sequence length="2778" mass="298145">MILPKNIEAIIREAAEPLPPISGKTIDQIELEYKDGPALAKNIRNNPNDFTSRFLLEHVEFVNLSRGKIRTIHNLEGVMEEPRRYGPLRSSTHKELYQSDDEMHTAEEGYTNTETDDTLVTANTADPREEATGVQREDFLKRLLGRREGGMLAYALSRGYHLKGNTSDKAKDAAKNVPLVNGESNNDNKSLSTAEVSAAESEVGSLTSANLTEQQYALVLEGILESAGYKPDDDNDTIKACPSSSDGRAEDKKAGVRRSSSTASTKNQHSLLTASRKNSKSKKGEGVALNRKQSLRSAQLSTEEERDSLNTALTSQFKSPTATTGYSDYESFASMRGTLATDSLGAETLSAFESLNYESCREAGTTLLLNFEKKSQAANSASTMNPSQSGSKTNSTYLGLSAKVSAPLSRGASFKSTAKCESRLASASEDADTGFNTASSFQNNAKSTASRRNNGTIKNGNDSGSTDYESFNSVNEADLASDDVEGLSENTVLKSENGTHKCSKKGSSTASSGKSSYKSSQSSYMHSEKGSIKSAYRGEVRKGLASVAISEHGSFRLNKEAGDIRNVSSAQEIEDDSDHSVNLIEIGSCFSEEASKSLDSGAKSNDSFNEDQYRSNVAVEVQSASYSIQSVNSSAVDIAAGSLRSTHLSKANTAKANNSNGSNNCGNSQSPSTIISVTSDSTGQNSEWGSDGTQNSSVPNNFLESVRSIHASAVNTPKVGVSRKQRGSPEKQPSKTFQDSQVTKNSSAVTSIVGSVRSIHVSAVNKPKAAASRKQPGSSDARSSISQISEISQIFQANKPDTITVDSDVISTFDFEVGLTGSPAVSSLYSQSTNLSIRPPSKSRSSMASSSLKGSSETASTLSLNTSSINTKSNSTLSGQSGTSKRSSIVTKSSLTSKSSQSSLPAVTISELDTDTVSMDSVAISSTNEYNQTASDKTISAETFSLISKNSVGSVGLASNDLEAQSTILQSSSTRNPKILGGSIDSKSVDMHSTHVTNEIYEHYSKPSGLISGKSSKHTSIKSGISLMTTSRLSKNAKPITKMSALPGSMGPLSWSDNSSVIESETEYSASLSSSAMTPKIPIRPGNSHSSGTPSIQAKNSVASKADSSAQISEFSEVNLEKDLIDTNKRANSGNCDSSAQNSANTTNSLPNSSKKIHFNSETASDINSGKGSIYLSAVGSAATNDRDTQNSSSVFDSEADFAPSPYVSSSKLQRLGSLVKSSMRAYSSSNSVARKDSFSSSISYTDDSQTPTLRSASRFGDSSINSGQTNGTFNKPSNSSFGTYQGPDTLENIESQRHADQISSRLHVGALMPAMVSSLSRPSSKSKNHGASGSSMTDSSIQDSPEFGGEKQLAIHLNHNPTKLGSSRPSSRSRNSATMHSVNTNSMSGESSASESVQLSIASSKTTSTKSISSTPSKIKSSVANHSVNNESIPEDSPFSEFQQEPVASSISVSTKIAGSRPSSCSKVTVTSNSVIEHPISDISQAYEFENESMAPSKHKSTRSVSSRPSSKSRASKSLLSVPSANSQDSVVSSMLKTQKVPEESFGDEHDRKPMNSSRPSSHSRTNNLTSNSIIDHPISEISPTFEFEDESKEPSKYKTKKPISSRPSSKKRSSRSLLSVPSASSHISIVSSMLKGQRILEESQVEEYDYRPINLSRPVSNRSTSSRPSSKSRHSFSSQTLKDGSIIESSTDSDFEQEPVASSKHGSTKPAGSKPSSRPRATVTSNSIIEHPISDISQAYEFENESMAPSKHKSTRSVSSRPSSKSRASKSLLSVPSANSQDSVVSSMLKTQKVPEESFGDEHDRKPMNSSRPSSHSRTNNLTSNSIIDHPISEISPIYEFEDDSKAPSKYKTKKPISSRPSSKKRSSRSLLSVPSASSHISVVSSMLKGQRILEESQVEEYDYRPINLSRPVSNRSASSRPSSRSRNSLASQQFKDEFMLETVTDSEFAHDPLDSSKTVSAIPSRASTFSRNTVGPNSVSDQTISENSTASESVQDSLISVNTRPTISSKISSRLKNSALNSVKTLSVLDVSPVSESELQSVASSKTDSSKFTLSIPSTKSKSSVASHSANTGSLLEVSPVTESEQESLVSYTDNSTKPSSKPSSRGRSPRIARRSRTISTDEEAISVNSKQDSLVFLTVKTTKPSRSRPSSKTTTSIASQSSKANSIEDVSTIERVNLSTSTSRASKGISSQYTEREESITEITIPVTNRTESPAPPSISNSSISTKLASSDSGVESSPRSKISETHRPGSSLSKLSRGSSLHRHSIRSGLSSALLSDNGSILSAIKYIGSKLEHSSSRVSKKGSNVGHENSGTESDSFNGATQESQTNSENSSNKSPSLVRDISEVIVDANPREMTPSQDEYMDTAPEYDTDDDMEVDANYEKEYDEDFGSDSDSASEAGTVCASDLESKAETDSDAERCDCDCDNENEGEHTMRVHTDSDTDSDNGEDADTIIDIQAMPSVARNNRPIIEEDEPQLIGIEDSDAPTPNAISDISPTSLPNHSDATSVEDPMVVNFMIHGLGGNIKQFEPLLYMLDVLGEKFFAFDLPGFGESDHWNDGYPMMEVVDCIKELLDIMVRNPNPGVRIRFYGHSMGCILTLHLLCRYGVDTLNAEKIILLSPPPPRTLKSKLDLVQPFIHLSLSFFKPFIVLALRFLRTNFDQNKGLHSSGIKLFFSNMGNKYRKLTQLYDSIAISSKSITEYILGWQDLINGAPRLDNYNCCGHVLVGSEDKITPANSTHYPEYSFRVVVNTGHNLFYDGAAEALWEVCKVLEQ</sequence>
<feature type="region of interest" description="Disordered" evidence="1">
    <location>
        <begin position="491"/>
        <end position="531"/>
    </location>
</feature>
<dbReference type="OrthoDB" id="428974at2759"/>
<dbReference type="EMBL" id="CP014244">
    <property type="protein sequence ID" value="AMD20790.1"/>
    <property type="molecule type" value="Genomic_DNA"/>
</dbReference>
<feature type="compositionally biased region" description="Low complexity" evidence="1">
    <location>
        <begin position="2099"/>
        <end position="2110"/>
    </location>
</feature>
<dbReference type="STRING" id="45286.A0A120K287"/>
<feature type="compositionally biased region" description="Low complexity" evidence="1">
    <location>
        <begin position="2254"/>
        <end position="2264"/>
    </location>
</feature>
<feature type="compositionally biased region" description="Low complexity" evidence="1">
    <location>
        <begin position="2222"/>
        <end position="2235"/>
    </location>
</feature>
<dbReference type="Pfam" id="PF00561">
    <property type="entry name" value="Abhydrolase_1"/>
    <property type="match status" value="1"/>
</dbReference>
<feature type="region of interest" description="Disordered" evidence="1">
    <location>
        <begin position="1318"/>
        <end position="1347"/>
    </location>
</feature>
<evidence type="ECO:0000259" key="2">
    <source>
        <dbReference type="Pfam" id="PF00561"/>
    </source>
</evidence>
<dbReference type="Proteomes" id="UP000243052">
    <property type="component" value="Chromosome iv"/>
</dbReference>
<feature type="region of interest" description="Disordered" evidence="1">
    <location>
        <begin position="2144"/>
        <end position="2266"/>
    </location>
</feature>
<feature type="region of interest" description="Disordered" evidence="1">
    <location>
        <begin position="229"/>
        <end position="323"/>
    </location>
</feature>
<proteinExistence type="predicted"/>
<feature type="compositionally biased region" description="Low complexity" evidence="1">
    <location>
        <begin position="1367"/>
        <end position="1377"/>
    </location>
</feature>
<feature type="region of interest" description="Disordered" evidence="1">
    <location>
        <begin position="2043"/>
        <end position="2129"/>
    </location>
</feature>
<feature type="region of interest" description="Disordered" evidence="1">
    <location>
        <begin position="1238"/>
        <end position="1289"/>
    </location>
</feature>
<feature type="domain" description="AB hydrolase-1" evidence="2">
    <location>
        <begin position="2522"/>
        <end position="2764"/>
    </location>
</feature>
<organism evidence="3 4">
    <name type="scientific">Eremothecium sinecaudum</name>
    <dbReference type="NCBI Taxonomy" id="45286"/>
    <lineage>
        <taxon>Eukaryota</taxon>
        <taxon>Fungi</taxon>
        <taxon>Dikarya</taxon>
        <taxon>Ascomycota</taxon>
        <taxon>Saccharomycotina</taxon>
        <taxon>Saccharomycetes</taxon>
        <taxon>Saccharomycetales</taxon>
        <taxon>Saccharomycetaceae</taxon>
        <taxon>Eremothecium</taxon>
    </lineage>
</organism>
<feature type="compositionally biased region" description="Polar residues" evidence="1">
    <location>
        <begin position="1250"/>
        <end position="1284"/>
    </location>
</feature>
<feature type="compositionally biased region" description="Polar residues" evidence="1">
    <location>
        <begin position="2181"/>
        <end position="2197"/>
    </location>
</feature>
<feature type="region of interest" description="Disordered" evidence="1">
    <location>
        <begin position="834"/>
        <end position="895"/>
    </location>
</feature>
<feature type="region of interest" description="Disordered" evidence="1">
    <location>
        <begin position="1493"/>
        <end position="1626"/>
    </location>
</feature>
<feature type="compositionally biased region" description="Polar residues" evidence="1">
    <location>
        <begin position="291"/>
        <end position="301"/>
    </location>
</feature>
<feature type="compositionally biased region" description="Low complexity" evidence="1">
    <location>
        <begin position="2327"/>
        <end position="2339"/>
    </location>
</feature>
<feature type="compositionally biased region" description="Polar residues" evidence="1">
    <location>
        <begin position="2161"/>
        <end position="2173"/>
    </location>
</feature>
<feature type="compositionally biased region" description="Polar residues" evidence="1">
    <location>
        <begin position="182"/>
        <end position="195"/>
    </location>
</feature>
<keyword evidence="4" id="KW-1185">Reference proteome</keyword>
<feature type="compositionally biased region" description="Polar residues" evidence="1">
    <location>
        <begin position="1424"/>
        <end position="1433"/>
    </location>
</feature>
<feature type="compositionally biased region" description="Low complexity" evidence="1">
    <location>
        <begin position="842"/>
        <end position="878"/>
    </location>
</feature>
<feature type="compositionally biased region" description="Low complexity" evidence="1">
    <location>
        <begin position="2058"/>
        <end position="2072"/>
    </location>
</feature>
<feature type="compositionally biased region" description="Polar residues" evidence="1">
    <location>
        <begin position="258"/>
        <end position="276"/>
    </location>
</feature>
<dbReference type="SUPFAM" id="SSF53474">
    <property type="entry name" value="alpha/beta-Hydrolases"/>
    <property type="match status" value="1"/>
</dbReference>
<feature type="compositionally biased region" description="Low complexity" evidence="1">
    <location>
        <begin position="1617"/>
        <end position="1626"/>
    </location>
</feature>
<feature type="compositionally biased region" description="Low complexity" evidence="1">
    <location>
        <begin position="1758"/>
        <end position="1776"/>
    </location>
</feature>
<feature type="region of interest" description="Disordered" evidence="1">
    <location>
        <begin position="1128"/>
        <end position="1156"/>
    </location>
</feature>
<feature type="compositionally biased region" description="Acidic residues" evidence="1">
    <location>
        <begin position="2366"/>
        <end position="2378"/>
    </location>
</feature>
<feature type="compositionally biased region" description="Low complexity" evidence="1">
    <location>
        <begin position="1871"/>
        <end position="1888"/>
    </location>
</feature>
<feature type="compositionally biased region" description="Basic residues" evidence="1">
    <location>
        <begin position="1851"/>
        <end position="1870"/>
    </location>
</feature>
<feature type="compositionally biased region" description="Polar residues" evidence="1">
    <location>
        <begin position="309"/>
        <end position="323"/>
    </location>
</feature>
<feature type="region of interest" description="Disordered" evidence="1">
    <location>
        <begin position="164"/>
        <end position="196"/>
    </location>
</feature>
<feature type="compositionally biased region" description="Polar residues" evidence="1">
    <location>
        <begin position="1681"/>
        <end position="1692"/>
    </location>
</feature>
<feature type="compositionally biased region" description="Basic residues" evidence="1">
    <location>
        <begin position="1599"/>
        <end position="1616"/>
    </location>
</feature>
<dbReference type="GeneID" id="28724054"/>
<feature type="compositionally biased region" description="Polar residues" evidence="1">
    <location>
        <begin position="2494"/>
        <end position="2508"/>
    </location>
</feature>
<feature type="compositionally biased region" description="Polar residues" evidence="1">
    <location>
        <begin position="1778"/>
        <end position="1792"/>
    </location>
</feature>
<feature type="region of interest" description="Disordered" evidence="1">
    <location>
        <begin position="2298"/>
        <end position="2378"/>
    </location>
</feature>
<feature type="region of interest" description="Disordered" evidence="1">
    <location>
        <begin position="1971"/>
        <end position="2000"/>
    </location>
</feature>
<evidence type="ECO:0000256" key="1">
    <source>
        <dbReference type="SAM" id="MobiDB-lite"/>
    </source>
</evidence>
<evidence type="ECO:0000313" key="4">
    <source>
        <dbReference type="Proteomes" id="UP000243052"/>
    </source>
</evidence>
<feature type="region of interest" description="Disordered" evidence="1">
    <location>
        <begin position="1648"/>
        <end position="1935"/>
    </location>
</feature>
<feature type="compositionally biased region" description="Polar residues" evidence="1">
    <location>
        <begin position="1524"/>
        <end position="1538"/>
    </location>
</feature>
<feature type="compositionally biased region" description="Polar residues" evidence="1">
    <location>
        <begin position="1330"/>
        <end position="1344"/>
    </location>
</feature>
<feature type="compositionally biased region" description="Basic and acidic residues" evidence="1">
    <location>
        <begin position="2434"/>
        <end position="2445"/>
    </location>
</feature>
<feature type="compositionally biased region" description="Low complexity" evidence="1">
    <location>
        <begin position="505"/>
        <end position="525"/>
    </location>
</feature>
<feature type="compositionally biased region" description="Polar residues" evidence="1">
    <location>
        <begin position="434"/>
        <end position="470"/>
    </location>
</feature>
<feature type="compositionally biased region" description="Polar residues" evidence="1">
    <location>
        <begin position="1087"/>
        <end position="1111"/>
    </location>
</feature>
<feature type="compositionally biased region" description="Polar residues" evidence="1">
    <location>
        <begin position="2043"/>
        <end position="2056"/>
    </location>
</feature>
<dbReference type="Gene3D" id="3.40.50.1820">
    <property type="entry name" value="alpha/beta hydrolase"/>
    <property type="match status" value="1"/>
</dbReference>
<feature type="region of interest" description="Disordered" evidence="1">
    <location>
        <begin position="2486"/>
        <end position="2508"/>
    </location>
</feature>
<feature type="compositionally biased region" description="Low complexity" evidence="1">
    <location>
        <begin position="2144"/>
        <end position="2160"/>
    </location>
</feature>
<feature type="compositionally biased region" description="Low complexity" evidence="1">
    <location>
        <begin position="1138"/>
        <end position="1149"/>
    </location>
</feature>
<feature type="region of interest" description="Disordered" evidence="1">
    <location>
        <begin position="1072"/>
        <end position="1111"/>
    </location>
</feature>
<feature type="compositionally biased region" description="Basic and acidic residues" evidence="1">
    <location>
        <begin position="1795"/>
        <end position="1809"/>
    </location>
</feature>
<feature type="region of interest" description="Disordered" evidence="1">
    <location>
        <begin position="2391"/>
        <end position="2454"/>
    </location>
</feature>
<feature type="compositionally biased region" description="Basic and acidic residues" evidence="1">
    <location>
        <begin position="1541"/>
        <end position="1555"/>
    </location>
</feature>
<feature type="compositionally biased region" description="Basic and acidic residues" evidence="1">
    <location>
        <begin position="2412"/>
        <end position="2427"/>
    </location>
</feature>
<feature type="region of interest" description="Disordered" evidence="1">
    <location>
        <begin position="765"/>
        <end position="785"/>
    </location>
</feature>
<gene>
    <name evidence="3" type="ORF">AW171_hschr42707</name>
</gene>
<feature type="compositionally biased region" description="Polar residues" evidence="1">
    <location>
        <begin position="2236"/>
        <end position="2245"/>
    </location>
</feature>
<feature type="compositionally biased region" description="Low complexity" evidence="1">
    <location>
        <begin position="653"/>
        <end position="672"/>
    </location>
</feature>
<feature type="compositionally biased region" description="Polar residues" evidence="1">
    <location>
        <begin position="2312"/>
        <end position="2326"/>
    </location>
</feature>
<feature type="region of interest" description="Disordered" evidence="1">
    <location>
        <begin position="653"/>
        <end position="700"/>
    </location>
</feature>
<reference evidence="3 4" key="1">
    <citation type="submission" date="2016-01" db="EMBL/GenBank/DDBJ databases">
        <title>Genome sequence of the yeast Holleya sinecauda.</title>
        <authorList>
            <person name="Dietrich F.S."/>
        </authorList>
    </citation>
    <scope>NUCLEOTIDE SEQUENCE [LARGE SCALE GENOMIC DNA]</scope>
    <source>
        <strain evidence="3 4">ATCC 58844</strain>
    </source>
</reference>
<feature type="compositionally biased region" description="Low complexity" evidence="1">
    <location>
        <begin position="1239"/>
        <end position="1249"/>
    </location>
</feature>
<dbReference type="InterPro" id="IPR029058">
    <property type="entry name" value="AB_hydrolase_fold"/>
</dbReference>
<feature type="compositionally biased region" description="Low complexity" evidence="1">
    <location>
        <begin position="1911"/>
        <end position="1934"/>
    </location>
</feature>
<feature type="compositionally biased region" description="Polar residues" evidence="1">
    <location>
        <begin position="2084"/>
        <end position="2098"/>
    </location>
</feature>
<evidence type="ECO:0000313" key="3">
    <source>
        <dbReference type="EMBL" id="AMD20790.1"/>
    </source>
</evidence>
<feature type="compositionally biased region" description="Low complexity" evidence="1">
    <location>
        <begin position="1387"/>
        <end position="1423"/>
    </location>
</feature>
<feature type="region of interest" description="Disordered" evidence="1">
    <location>
        <begin position="714"/>
        <end position="744"/>
    </location>
</feature>
<feature type="compositionally biased region" description="Low complexity" evidence="1">
    <location>
        <begin position="1504"/>
        <end position="1522"/>
    </location>
</feature>
<feature type="compositionally biased region" description="Low complexity" evidence="1">
    <location>
        <begin position="1658"/>
        <end position="1671"/>
    </location>
</feature>